<dbReference type="Proteomes" id="UP000246715">
    <property type="component" value="Segment"/>
</dbReference>
<sequence>MWRFTVNETTSSKMRVDKYSLFPHMSTVHPLNALMNSSCNTESNAHTSGSFLNQNLVLEYTLWRTARRPNQKCLIFSANNNLNSISFLFLINSLSHRATDKFATSLEESILEIVCKISVFIVL</sequence>
<organismHost>
    <name type="scientific">Paramecium bursaria</name>
    <dbReference type="NCBI Taxonomy" id="74790"/>
</organismHost>
<name>A7IU69_PBCVM</name>
<reference evidence="1 2" key="1">
    <citation type="journal article" date="2007" name="Virology">
        <title>Sequence and annotation of the 314-kb MT325 and the 321-kb FR483 viruses that infect Chlorella Pbi.</title>
        <authorList>
            <person name="Fitzgerald L.A."/>
            <person name="Graves M.V."/>
            <person name="Li X."/>
            <person name="Feldblyum T."/>
            <person name="Hartigan J."/>
            <person name="Van Etten J.L."/>
        </authorList>
    </citation>
    <scope>NUCLEOTIDE SEQUENCE [LARGE SCALE GENOMIC DNA]</scope>
    <source>
        <strain evidence="1 2">MT325</strain>
    </source>
</reference>
<dbReference type="EMBL" id="DQ491001">
    <property type="protein sequence ID" value="ABT13893.1"/>
    <property type="molecule type" value="Genomic_DNA"/>
</dbReference>
<protein>
    <submittedName>
        <fullName evidence="1">Uncharacterized protein m339R</fullName>
    </submittedName>
</protein>
<evidence type="ECO:0000313" key="1">
    <source>
        <dbReference type="EMBL" id="ABT13893.1"/>
    </source>
</evidence>
<organism evidence="1 2">
    <name type="scientific">Paramecium bursaria Chlorella virus MT325</name>
    <name type="common">PBCV-MT325</name>
    <dbReference type="NCBI Taxonomy" id="346932"/>
    <lineage>
        <taxon>Viruses</taxon>
        <taxon>Varidnaviria</taxon>
        <taxon>Bamfordvirae</taxon>
        <taxon>Nucleocytoviricota</taxon>
        <taxon>Megaviricetes</taxon>
        <taxon>Algavirales</taxon>
        <taxon>Phycodnaviridae</taxon>
        <taxon>Chlorovirus</taxon>
        <taxon>Chlorovirus conductrix</taxon>
        <taxon>Paramecium bursaria Chlorella virus A1</taxon>
    </lineage>
</organism>
<proteinExistence type="predicted"/>
<gene>
    <name evidence="1" type="primary">m339R</name>
    <name evidence="1" type="ORF">MT325_m339R</name>
</gene>
<evidence type="ECO:0000313" key="2">
    <source>
        <dbReference type="Proteomes" id="UP000246715"/>
    </source>
</evidence>
<accession>A7IU69</accession>